<feature type="domain" description="N-acetyltransferase" evidence="3">
    <location>
        <begin position="10"/>
        <end position="168"/>
    </location>
</feature>
<name>A0A366E7U9_9HYPH</name>
<evidence type="ECO:0000313" key="4">
    <source>
        <dbReference type="EMBL" id="RBO98451.1"/>
    </source>
</evidence>
<keyword evidence="2" id="KW-0012">Acyltransferase</keyword>
<keyword evidence="4" id="KW-0687">Ribonucleoprotein</keyword>
<dbReference type="GO" id="GO:0016747">
    <property type="term" value="F:acyltransferase activity, transferring groups other than amino-acyl groups"/>
    <property type="evidence" value="ECO:0007669"/>
    <property type="project" value="InterPro"/>
</dbReference>
<dbReference type="EMBL" id="QNRH01000001">
    <property type="protein sequence ID" value="RBO98451.1"/>
    <property type="molecule type" value="Genomic_DNA"/>
</dbReference>
<dbReference type="OrthoDB" id="572496at2"/>
<keyword evidence="4" id="KW-0689">Ribosomal protein</keyword>
<evidence type="ECO:0000256" key="1">
    <source>
        <dbReference type="ARBA" id="ARBA00022679"/>
    </source>
</evidence>
<dbReference type="Pfam" id="PF00583">
    <property type="entry name" value="Acetyltransf_1"/>
    <property type="match status" value="1"/>
</dbReference>
<comment type="caution">
    <text evidence="4">The sequence shown here is derived from an EMBL/GenBank/DDBJ whole genome shotgun (WGS) entry which is preliminary data.</text>
</comment>
<sequence>MMAETEKSACLIRQAHITDAEFLPEIERSAVQTFAADPSLHFILDMPVMSAEQHRDFMQKGHVLVAECDGVLGGFLVAEAMPDENRLHVWELSVHQNFQRRGLGRTLLDAAADIAKAQGCTSLSLTTFGDVPWNRPFYESCGYQVLPVSEHNARFRSIAELEESIGLPIERRVAMIRTL</sequence>
<organism evidence="4 5">
    <name type="scientific">Pseudochrobactrum asaccharolyticum</name>
    <dbReference type="NCBI Taxonomy" id="354351"/>
    <lineage>
        <taxon>Bacteria</taxon>
        <taxon>Pseudomonadati</taxon>
        <taxon>Pseudomonadota</taxon>
        <taxon>Alphaproteobacteria</taxon>
        <taxon>Hyphomicrobiales</taxon>
        <taxon>Brucellaceae</taxon>
        <taxon>Pseudochrobactrum</taxon>
    </lineage>
</organism>
<evidence type="ECO:0000259" key="3">
    <source>
        <dbReference type="PROSITE" id="PS51186"/>
    </source>
</evidence>
<keyword evidence="1" id="KW-0808">Transferase</keyword>
<dbReference type="InterPro" id="IPR016181">
    <property type="entry name" value="Acyl_CoA_acyltransferase"/>
</dbReference>
<protein>
    <submittedName>
        <fullName evidence="4">Ribosomal protein S18 acetylase RimI-like enzyme</fullName>
    </submittedName>
</protein>
<dbReference type="PANTHER" id="PTHR43800">
    <property type="entry name" value="PEPTIDYL-LYSINE N-ACETYLTRANSFERASE YJAB"/>
    <property type="match status" value="1"/>
</dbReference>
<accession>A0A366E7U9</accession>
<reference evidence="4 5" key="1">
    <citation type="submission" date="2018-06" db="EMBL/GenBank/DDBJ databases">
        <title>Genomic Encyclopedia of Type Strains, Phase IV (KMG-IV): sequencing the most valuable type-strain genomes for metagenomic binning, comparative biology and taxonomic classification.</title>
        <authorList>
            <person name="Goeker M."/>
        </authorList>
    </citation>
    <scope>NUCLEOTIDE SEQUENCE [LARGE SCALE GENOMIC DNA]</scope>
    <source>
        <strain evidence="4 5">DSM 25619</strain>
    </source>
</reference>
<dbReference type="CDD" id="cd04301">
    <property type="entry name" value="NAT_SF"/>
    <property type="match status" value="1"/>
</dbReference>
<dbReference type="SUPFAM" id="SSF55729">
    <property type="entry name" value="Acyl-CoA N-acyltransferases (Nat)"/>
    <property type="match status" value="1"/>
</dbReference>
<dbReference type="GO" id="GO:0005840">
    <property type="term" value="C:ribosome"/>
    <property type="evidence" value="ECO:0007669"/>
    <property type="project" value="UniProtKB-KW"/>
</dbReference>
<evidence type="ECO:0000313" key="5">
    <source>
        <dbReference type="Proteomes" id="UP000252893"/>
    </source>
</evidence>
<proteinExistence type="predicted"/>
<dbReference type="PROSITE" id="PS51186">
    <property type="entry name" value="GNAT"/>
    <property type="match status" value="1"/>
</dbReference>
<dbReference type="RefSeq" id="WP_113942431.1">
    <property type="nucleotide sequence ID" value="NZ_JBHEEG010000003.1"/>
</dbReference>
<dbReference type="Gene3D" id="3.40.630.30">
    <property type="match status" value="1"/>
</dbReference>
<keyword evidence="5" id="KW-1185">Reference proteome</keyword>
<dbReference type="AlphaFoldDB" id="A0A366E7U9"/>
<dbReference type="InterPro" id="IPR000182">
    <property type="entry name" value="GNAT_dom"/>
</dbReference>
<gene>
    <name evidence="4" type="ORF">DFR47_10146</name>
</gene>
<dbReference type="PANTHER" id="PTHR43800:SF1">
    <property type="entry name" value="PEPTIDYL-LYSINE N-ACETYLTRANSFERASE YJAB"/>
    <property type="match status" value="1"/>
</dbReference>
<evidence type="ECO:0000256" key="2">
    <source>
        <dbReference type="ARBA" id="ARBA00023315"/>
    </source>
</evidence>
<dbReference type="Proteomes" id="UP000252893">
    <property type="component" value="Unassembled WGS sequence"/>
</dbReference>